<protein>
    <recommendedName>
        <fullName evidence="3">N-acetyltransferase domain-containing protein</fullName>
    </recommendedName>
</protein>
<dbReference type="EMBL" id="BATL01000023">
    <property type="protein sequence ID" value="GAD75281.1"/>
    <property type="molecule type" value="Genomic_DNA"/>
</dbReference>
<evidence type="ECO:0000313" key="1">
    <source>
        <dbReference type="EMBL" id="GAD75281.1"/>
    </source>
</evidence>
<keyword evidence="2" id="KW-1185">Reference proteome</keyword>
<dbReference type="STRING" id="1219077.VAZ01S_023_00480"/>
<dbReference type="Gene3D" id="3.40.630.30">
    <property type="match status" value="1"/>
</dbReference>
<dbReference type="OrthoDB" id="8410947at2"/>
<dbReference type="eggNOG" id="COG1670">
    <property type="taxonomic scope" value="Bacteria"/>
</dbReference>
<evidence type="ECO:0000313" key="2">
    <source>
        <dbReference type="Proteomes" id="UP000016567"/>
    </source>
</evidence>
<evidence type="ECO:0008006" key="3">
    <source>
        <dbReference type="Google" id="ProtNLM"/>
    </source>
</evidence>
<organism evidence="1 2">
    <name type="scientific">Vibrio azureus NBRC 104587</name>
    <dbReference type="NCBI Taxonomy" id="1219077"/>
    <lineage>
        <taxon>Bacteria</taxon>
        <taxon>Pseudomonadati</taxon>
        <taxon>Pseudomonadota</taxon>
        <taxon>Gammaproteobacteria</taxon>
        <taxon>Vibrionales</taxon>
        <taxon>Vibrionaceae</taxon>
        <taxon>Vibrio</taxon>
    </lineage>
</organism>
<dbReference type="Proteomes" id="UP000016567">
    <property type="component" value="Unassembled WGS sequence"/>
</dbReference>
<accession>U3A5L2</accession>
<reference evidence="1 2" key="1">
    <citation type="submission" date="2013-09" db="EMBL/GenBank/DDBJ databases">
        <title>Whole genome shotgun sequence of Vibrio azureus NBRC 104587.</title>
        <authorList>
            <person name="Isaki S."/>
            <person name="Hosoyama A."/>
            <person name="Numata M."/>
            <person name="Hashimoto M."/>
            <person name="Hosoyama Y."/>
            <person name="Tsuchikane K."/>
            <person name="Noguchi M."/>
            <person name="Hirakata S."/>
            <person name="Ichikawa N."/>
            <person name="Ohji S."/>
            <person name="Yamazoe A."/>
            <person name="Fujita N."/>
        </authorList>
    </citation>
    <scope>NUCLEOTIDE SEQUENCE [LARGE SCALE GENOMIC DNA]</scope>
    <source>
        <strain evidence="1 2">NBRC 104587</strain>
    </source>
</reference>
<dbReference type="RefSeq" id="WP_021709040.1">
    <property type="nucleotide sequence ID" value="NZ_BAOB01000261.1"/>
</dbReference>
<sequence length="153" mass="17545">MNNRETAELGLTIFQKALNKNLIKTQKGEIHPEIQVYSDTPKGKPRFSYALMATGTRVKSFCVAIVGEPYKKKLCFDIGVSTFHKFRKQGNAETILMKAIEELKYGLSRNNITEFYIELKVDKENEASHKLCQKFADETIMSEKSTNYLKLIK</sequence>
<gene>
    <name evidence="1" type="ORF">VAZ01S_023_00480</name>
</gene>
<dbReference type="AlphaFoldDB" id="U3A5L2"/>
<name>U3A5L2_9VIBR</name>
<proteinExistence type="predicted"/>
<comment type="caution">
    <text evidence="1">The sequence shown here is derived from an EMBL/GenBank/DDBJ whole genome shotgun (WGS) entry which is preliminary data.</text>
</comment>